<evidence type="ECO:0000256" key="5">
    <source>
        <dbReference type="ARBA" id="ARBA00023136"/>
    </source>
</evidence>
<feature type="domain" description="Cytochrome C biogenesis protein transmembrane" evidence="7">
    <location>
        <begin position="17"/>
        <end position="189"/>
    </location>
</feature>
<feature type="transmembrane region" description="Helical" evidence="6">
    <location>
        <begin position="161"/>
        <end position="181"/>
    </location>
</feature>
<organism evidence="8">
    <name type="scientific">freshwater metagenome</name>
    <dbReference type="NCBI Taxonomy" id="449393"/>
    <lineage>
        <taxon>unclassified sequences</taxon>
        <taxon>metagenomes</taxon>
        <taxon>ecological metagenomes</taxon>
    </lineage>
</organism>
<dbReference type="PANTHER" id="PTHR31272">
    <property type="entry name" value="CYTOCHROME C-TYPE BIOGENESIS PROTEIN HI_1454-RELATED"/>
    <property type="match status" value="1"/>
</dbReference>
<comment type="similarity">
    <text evidence="2">Belongs to the DsbD family.</text>
</comment>
<dbReference type="GO" id="GO:0016020">
    <property type="term" value="C:membrane"/>
    <property type="evidence" value="ECO:0007669"/>
    <property type="project" value="UniProtKB-SubCell"/>
</dbReference>
<evidence type="ECO:0000256" key="4">
    <source>
        <dbReference type="ARBA" id="ARBA00022989"/>
    </source>
</evidence>
<feature type="transmembrane region" description="Helical" evidence="6">
    <location>
        <begin position="131"/>
        <end position="155"/>
    </location>
</feature>
<dbReference type="PANTHER" id="PTHR31272:SF4">
    <property type="entry name" value="CYTOCHROME C-TYPE BIOGENESIS PROTEIN HI_1454-RELATED"/>
    <property type="match status" value="1"/>
</dbReference>
<keyword evidence="5 6" id="KW-0472">Membrane</keyword>
<evidence type="ECO:0000313" key="8">
    <source>
        <dbReference type="EMBL" id="CAB4535514.1"/>
    </source>
</evidence>
<gene>
    <name evidence="8" type="ORF">UFOPK1395_00756</name>
</gene>
<evidence type="ECO:0000256" key="3">
    <source>
        <dbReference type="ARBA" id="ARBA00022692"/>
    </source>
</evidence>
<feature type="transmembrane region" description="Helical" evidence="6">
    <location>
        <begin position="202"/>
        <end position="223"/>
    </location>
</feature>
<protein>
    <submittedName>
        <fullName evidence="8">Unannotated protein</fullName>
    </submittedName>
</protein>
<feature type="transmembrane region" description="Helical" evidence="6">
    <location>
        <begin position="90"/>
        <end position="110"/>
    </location>
</feature>
<evidence type="ECO:0000256" key="1">
    <source>
        <dbReference type="ARBA" id="ARBA00004141"/>
    </source>
</evidence>
<accession>A0A6J6BA54</accession>
<feature type="transmembrane region" description="Helical" evidence="6">
    <location>
        <begin position="20"/>
        <end position="44"/>
    </location>
</feature>
<dbReference type="EMBL" id="CAEZSB010000071">
    <property type="protein sequence ID" value="CAB4535514.1"/>
    <property type="molecule type" value="Genomic_DNA"/>
</dbReference>
<comment type="subcellular location">
    <subcellularLocation>
        <location evidence="1">Membrane</location>
        <topology evidence="1">Multi-pass membrane protein</topology>
    </subcellularLocation>
</comment>
<keyword evidence="3 6" id="KW-0812">Transmembrane</keyword>
<evidence type="ECO:0000256" key="6">
    <source>
        <dbReference type="SAM" id="Phobius"/>
    </source>
</evidence>
<dbReference type="InterPro" id="IPR003834">
    <property type="entry name" value="Cyt_c_assmbl_TM_dom"/>
</dbReference>
<keyword evidence="4 6" id="KW-1133">Transmembrane helix</keyword>
<feature type="transmembrane region" description="Helical" evidence="6">
    <location>
        <begin position="56"/>
        <end position="78"/>
    </location>
</feature>
<evidence type="ECO:0000256" key="2">
    <source>
        <dbReference type="ARBA" id="ARBA00006143"/>
    </source>
</evidence>
<dbReference type="AlphaFoldDB" id="A0A6J6BA54"/>
<dbReference type="InterPro" id="IPR051790">
    <property type="entry name" value="Cytochrome_c-biogenesis_DsbD"/>
</dbReference>
<evidence type="ECO:0000259" key="7">
    <source>
        <dbReference type="Pfam" id="PF02683"/>
    </source>
</evidence>
<dbReference type="Pfam" id="PF02683">
    <property type="entry name" value="DsbD_TM"/>
    <property type="match status" value="1"/>
</dbReference>
<name>A0A6J6BA54_9ZZZZ</name>
<sequence length="241" mass="25639">MKEFFVEQIFSGVLVAAFPFAFIAGLISFLSPCVLPLVPGYLSFAAGFSVSRGRVFLGSILFVLGFSAVFVSYGALFGGLGNQLSSNEEIISRILGLVTIFLGFIFYGRFPFSPTIRPKMRTTGGLLGAPLLGVLFGIGWTPCIGPALAAVQTLAFQESSAVRGAVLSFGYCIGLGLPFILSGLSLDKSAKLRSLIYRRGDVISKIGGVFLIAIGVLQVLGFWGQILNSMRSLISDFIPVI</sequence>
<dbReference type="GO" id="GO:0017004">
    <property type="term" value="P:cytochrome complex assembly"/>
    <property type="evidence" value="ECO:0007669"/>
    <property type="project" value="InterPro"/>
</dbReference>
<reference evidence="8" key="1">
    <citation type="submission" date="2020-05" db="EMBL/GenBank/DDBJ databases">
        <authorList>
            <person name="Chiriac C."/>
            <person name="Salcher M."/>
            <person name="Ghai R."/>
            <person name="Kavagutti S V."/>
        </authorList>
    </citation>
    <scope>NUCLEOTIDE SEQUENCE</scope>
</reference>
<proteinExistence type="inferred from homology"/>